<dbReference type="InterPro" id="IPR053772">
    <property type="entry name" value="At1g61320/At1g61330-like"/>
</dbReference>
<name>A0A9X2CXE8_9GAMM</name>
<keyword evidence="1" id="KW-1133">Transmembrane helix</keyword>
<keyword evidence="1" id="KW-0472">Membrane</keyword>
<dbReference type="PANTHER" id="PTHR34145:SF65">
    <property type="entry name" value="FBD DOMAIN-CONTAINING PROTEIN"/>
    <property type="match status" value="1"/>
</dbReference>
<keyword evidence="4" id="KW-1185">Reference proteome</keyword>
<keyword evidence="1" id="KW-0812">Transmembrane</keyword>
<dbReference type="Gene3D" id="3.80.10.10">
    <property type="entry name" value="Ribonuclease Inhibitor"/>
    <property type="match status" value="2"/>
</dbReference>
<evidence type="ECO:0000313" key="3">
    <source>
        <dbReference type="EMBL" id="MCL9682529.1"/>
    </source>
</evidence>
<sequence>MPYPADFYYTESSGEPLFSATPQGSLDVNQLVKSKPYWKKYSSQSKKPKSLIVADWTIYNSSKVRIDEIKAKLNQLMIDGFSIYIWQNGIVEKLSKTSIDRLSNNDVQQKMAPAFPGKVIDCAIRQHPNLLSISNTCILDDHAMECLLSGVDSLPRGINLDRLCSNRSDAVRNKIYSILQQATPPVEEIISSNFSSDDGFESNSAPKMPVQKELEVNFPLAKPGRKYRELTLKKDEVQTLLEKKVVTTANETFEWPQLREIKELKIDSPGSFLTPEKLQEVFLEIKELKSVTLRYLEHDLDSEISFNLPQLEYVDIAATPPLLVSRLLSSPKLKAITFAGNRQVQTLEPRSFSFPCLEYVLLYNSSISGSDLSRLLADTPNLKILYLHQCSDLANFDVGRLNNLDELKIVSTDVSLPTLYKIFLNAPNLKNLDLSGILLKNLDGSKLSLSALETLRFAPSAIISPTDLQQLLSATPNLKTLDLNYASTLDSLGFSGCNLRSLETLNLNGSNISGVNLKQLLINAPNLQQLDLNFCRNLNDLEVLDINLLKLNELSLSFSTISGVNLHKLLRRSPNLQTLDLVKCNLSSFDAQDLNLASLTKLNLHGVTIPTPHLERFLAGTPNLKTIHLNGVTFSDFRKDCFYLPSLEEAFLSSATISIANLQQFLMSTPNIKTLTLNEVELGDFKSTMVPLNHLEKLSLACSEISSETLYQLLLSAPNLKEVHLTDCQNVSPKILELLHSRNVLVLDGIKTPELGPESNKNETLILKDPTHNRSSFFHQKPTSQDFEFRFKGTNKSLNQGMVIEKLSQYLHLTNQHRERIFELQDGICSSLVHLFLSKNKDEWNSLMGRVNAWNGHLDTLNRDKLLHNDFREILDYVEEYQFKFCSAPKQYLGDALDEFLMQHAQGSFFFNNPWHVIGVKSLGRGTWEIYDPNGVEGPKTVSSRDELKALIKKSLGELVSVQGSYTIKTPCITNSNVFLQEGGLLALIDSSQADLLLQNLPPASHYSFDALEGLLIRNTEGKPAWALAIKTPHVANYTLSLLQEFSKKNKNFIAQLHQSMDALSSFERHACIEALSTLTSSYSQLPSFVADVTVQLRAREASDYSRQLETWNRDKPPKVSLSEYCQNLVAVDEHKKRLVELNSAGEVKALQLAVLNHCLSVSRPVYCINSPDDLVCSAPFIRREGEKGILQKGPGGPFYDFLMKPVDVANPPVVLVNYDAFNADDIVRYNSLLDQERLADGTPLSAHVQVIGFINPNKPGCYQGADFYSRLDKREKCPLSEEALMNRLPQFPKEVVLGELAEESTVINLGAAGDWEERLLGRWRIKKDVLEFEEGALEKALALGKPIQIQNGLWGRARFQEMWHEMMIRGEIHHAGRIIKIPPSQQWSRTQGYEWSKLTPHVAFTSGLKVDSLLLNPKQLSTYFRQYQCSNEEAALDTLPGVLEQCSGSTLDVNLTRSLTEDEWGLLLNECIRHEVKLQCHVAPGVSLPPSLVDESVLTKPIRKPWDKSVQGNPLIMTSSDSLATVRMLTKHDKECQIIDVSECEAAGLLMNLNGRLNPNTLRFEFQQKISAVLAGLADHKKVVLHGHFSAELMDDFASLLLSSKKLDGQLVLVGDESTTSFNYCSNVQHHDVTLEEKLSLLKTRFKATATELQLLTPYYEESYSRLVARITYSRAFPNEVGRNPWQGMEDLPRTFRPSAFDAANSKAKADAFIQKRLNEVNAVLAHSPYVYLTGPTAVGKSTFISEHFAAQPNITLYQSESRMRDWALDDSANEAILFIDEANITPNKWSNFEGLFDVPPGIVIEGTYYPLTARHKVVFAGNPLSYGGERQLSPFFTQHGNAVVFEPMPLEFIYEKLLKPVFVGTRLEHDTLKIVTPILDIYRFMGQYSHDAIRELQMMALFVVSYAHQHPKASTQDCILASRHYAYQLARTLVAESHRSELDAQFKPQQSLPQSPLVVSPDFLITPSRDAAARRLHDLLDLRDLRRTTLNETQKYGGVGGIILEGDPASGKSEMVISSLIARGYVQIHDYEGEPNLNGPNKAFYRMPVSMQIADKKKLLLKAFHEGAVVVVDEINSAPMMERLLNDLLMGKTPEGAPPLKPGFLIIGTQNSVNMAGRRLTGTALAHRLIHLSLPPCPHAENKAILIAKGVKERDAELLVRAFETNLAKARLEHLTPEPTFRDVLRVARNVINSYSTSIEEKDQILKEPIQDPSLQIQDPSLQQKELIQLYEQIEKLFSYGTMLVEKNEVKSIAEGTKAQNLANELKAIAGLFTSDGIGLEDQETCRNLFRSALNDGYTKMGTHREIWKPILINIAIAATLVGLFLVLGKLAVTGSGFFSQTERQKTVKEIQKSFDDWEVVALNQHEVSSSLKP</sequence>
<feature type="domain" description="At1g61320/AtMIF1 LRR" evidence="2">
    <location>
        <begin position="357"/>
        <end position="484"/>
    </location>
</feature>
<dbReference type="PANTHER" id="PTHR34145">
    <property type="entry name" value="OS02G0105600 PROTEIN"/>
    <property type="match status" value="1"/>
</dbReference>
<protein>
    <recommendedName>
        <fullName evidence="2">At1g61320/AtMIF1 LRR domain-containing protein</fullName>
    </recommendedName>
</protein>
<organism evidence="3 4">
    <name type="scientific">Legionella maioricensis</name>
    <dbReference type="NCBI Taxonomy" id="2896528"/>
    <lineage>
        <taxon>Bacteria</taxon>
        <taxon>Pseudomonadati</taxon>
        <taxon>Pseudomonadota</taxon>
        <taxon>Gammaproteobacteria</taxon>
        <taxon>Legionellales</taxon>
        <taxon>Legionellaceae</taxon>
        <taxon>Legionella</taxon>
    </lineage>
</organism>
<reference evidence="3" key="1">
    <citation type="submission" date="2021-11" db="EMBL/GenBank/DDBJ databases">
        <title>Legionella maioricencis sp. nov., a new species isolated from hot water samples in Mallorca.</title>
        <authorList>
            <person name="Crespi S."/>
            <person name="Drasar V."/>
            <person name="Salva-Serra F."/>
            <person name="Jaen-Luchoro D."/>
            <person name="Pineiro-Iglesias B."/>
            <person name="Aliaga F."/>
            <person name="Fernandez-Juarez V."/>
            <person name="Coll G."/>
            <person name="Moore E.R.B."/>
            <person name="Bennasar-Figueras A."/>
        </authorList>
    </citation>
    <scope>NUCLEOTIDE SEQUENCE</scope>
    <source>
        <strain evidence="3">HCPI-6</strain>
    </source>
</reference>
<dbReference type="Gene3D" id="3.40.50.300">
    <property type="entry name" value="P-loop containing nucleotide triphosphate hydrolases"/>
    <property type="match status" value="1"/>
</dbReference>
<evidence type="ECO:0000313" key="4">
    <source>
        <dbReference type="Proteomes" id="UP001139721"/>
    </source>
</evidence>
<proteinExistence type="predicted"/>
<accession>A0A9X2CXE8</accession>
<evidence type="ECO:0000259" key="2">
    <source>
        <dbReference type="Pfam" id="PF23622"/>
    </source>
</evidence>
<gene>
    <name evidence="3" type="ORF">LOX96_00285</name>
</gene>
<dbReference type="RefSeq" id="WP_250420004.1">
    <property type="nucleotide sequence ID" value="NZ_JAJKBJ010000001.1"/>
</dbReference>
<evidence type="ECO:0000256" key="1">
    <source>
        <dbReference type="SAM" id="Phobius"/>
    </source>
</evidence>
<dbReference type="SUPFAM" id="SSF52058">
    <property type="entry name" value="L domain-like"/>
    <property type="match status" value="1"/>
</dbReference>
<dbReference type="SUPFAM" id="SSF52047">
    <property type="entry name" value="RNI-like"/>
    <property type="match status" value="1"/>
</dbReference>
<dbReference type="InterPro" id="IPR032675">
    <property type="entry name" value="LRR_dom_sf"/>
</dbReference>
<dbReference type="Proteomes" id="UP001139721">
    <property type="component" value="Unassembled WGS sequence"/>
</dbReference>
<dbReference type="EMBL" id="JAJKBJ010000001">
    <property type="protein sequence ID" value="MCL9682529.1"/>
    <property type="molecule type" value="Genomic_DNA"/>
</dbReference>
<dbReference type="SUPFAM" id="SSF52540">
    <property type="entry name" value="P-loop containing nucleoside triphosphate hydrolases"/>
    <property type="match status" value="1"/>
</dbReference>
<dbReference type="InterPro" id="IPR055357">
    <property type="entry name" value="LRR_At1g61320_AtMIF1"/>
</dbReference>
<feature type="transmembrane region" description="Helical" evidence="1">
    <location>
        <begin position="2313"/>
        <end position="2341"/>
    </location>
</feature>
<dbReference type="InterPro" id="IPR027417">
    <property type="entry name" value="P-loop_NTPase"/>
</dbReference>
<dbReference type="Pfam" id="PF23622">
    <property type="entry name" value="LRR_At1g61320_AtMIF1"/>
    <property type="match status" value="1"/>
</dbReference>
<comment type="caution">
    <text evidence="3">The sequence shown here is derived from an EMBL/GenBank/DDBJ whole genome shotgun (WGS) entry which is preliminary data.</text>
</comment>